<feature type="region of interest" description="Disordered" evidence="4">
    <location>
        <begin position="49"/>
        <end position="139"/>
    </location>
</feature>
<evidence type="ECO:0000256" key="4">
    <source>
        <dbReference type="SAM" id="MobiDB-lite"/>
    </source>
</evidence>
<dbReference type="PANTHER" id="PTHR28491">
    <property type="entry name" value="UPF0688 PROTEIN C1ORF174"/>
    <property type="match status" value="1"/>
</dbReference>
<comment type="similarity">
    <text evidence="2">Belongs to the UPF0688 family.</text>
</comment>
<dbReference type="Pfam" id="PF15772">
    <property type="entry name" value="UPF0688"/>
    <property type="match status" value="1"/>
</dbReference>
<dbReference type="InParanoid" id="A0A3B1ITB9"/>
<keyword evidence="6" id="KW-1185">Reference proteome</keyword>
<feature type="compositionally biased region" description="Gly residues" evidence="4">
    <location>
        <begin position="75"/>
        <end position="84"/>
    </location>
</feature>
<dbReference type="InterPro" id="IPR031530">
    <property type="entry name" value="UPF0688"/>
</dbReference>
<evidence type="ECO:0000313" key="6">
    <source>
        <dbReference type="Proteomes" id="UP000018467"/>
    </source>
</evidence>
<evidence type="ECO:0000256" key="2">
    <source>
        <dbReference type="ARBA" id="ARBA00006634"/>
    </source>
</evidence>
<dbReference type="STRING" id="7994.ENSAMXP00000032946"/>
<keyword evidence="3" id="KW-0539">Nucleus</keyword>
<name>A0A3B1ITB9_ASTMX</name>
<accession>A0A3B1ITB9</accession>
<proteinExistence type="inferred from homology"/>
<dbReference type="GeneTree" id="ENSGT01000000214967"/>
<reference evidence="6" key="1">
    <citation type="submission" date="2013-03" db="EMBL/GenBank/DDBJ databases">
        <authorList>
            <person name="Jeffery W."/>
            <person name="Warren W."/>
            <person name="Wilson R.K."/>
        </authorList>
    </citation>
    <scope>NUCLEOTIDE SEQUENCE</scope>
    <source>
        <strain evidence="6">female</strain>
    </source>
</reference>
<dbReference type="Ensembl" id="ENSAMXT00000034896.1">
    <property type="protein sequence ID" value="ENSAMXP00000032946.1"/>
    <property type="gene ID" value="ENSAMXG00000030760.1"/>
</dbReference>
<evidence type="ECO:0000256" key="3">
    <source>
        <dbReference type="ARBA" id="ARBA00023242"/>
    </source>
</evidence>
<sequence>MRNKQSYRNRREQRCVSVQRLGVKSSAEQQQCVRRRRRREALSSLLDVAGREGRRRWQMAGESGGRAQLPSSTAAGGGGGGGGEEQVLEDRGESVKVQAGPAQCKDPRGKENSAGNSAAAGGGKRKLEEPALSGAAGQTDRSLFFDEDSNHIFPVEQFFGNLDTVQDFSGRTSSATEGVSRREYRRRHYYAKDESDEEET</sequence>
<reference evidence="6" key="2">
    <citation type="journal article" date="2014" name="Nat. Commun.">
        <title>The cavefish genome reveals candidate genes for eye loss.</title>
        <authorList>
            <person name="McGaugh S.E."/>
            <person name="Gross J.B."/>
            <person name="Aken B."/>
            <person name="Blin M."/>
            <person name="Borowsky R."/>
            <person name="Chalopin D."/>
            <person name="Hinaux H."/>
            <person name="Jeffery W.R."/>
            <person name="Keene A."/>
            <person name="Ma L."/>
            <person name="Minx P."/>
            <person name="Murphy D."/>
            <person name="O'Quin K.E."/>
            <person name="Retaux S."/>
            <person name="Rohner N."/>
            <person name="Searle S.M."/>
            <person name="Stahl B.A."/>
            <person name="Tabin C."/>
            <person name="Volff J.N."/>
            <person name="Yoshizawa M."/>
            <person name="Warren W.C."/>
        </authorList>
    </citation>
    <scope>NUCLEOTIDE SEQUENCE [LARGE SCALE GENOMIC DNA]</scope>
    <source>
        <strain evidence="6">female</strain>
    </source>
</reference>
<dbReference type="PANTHER" id="PTHR28491:SF1">
    <property type="entry name" value="UPF0688 PROTEIN C1ORF174"/>
    <property type="match status" value="1"/>
</dbReference>
<evidence type="ECO:0000256" key="1">
    <source>
        <dbReference type="ARBA" id="ARBA00004123"/>
    </source>
</evidence>
<reference evidence="5" key="3">
    <citation type="submission" date="2025-08" db="UniProtKB">
        <authorList>
            <consortium name="Ensembl"/>
        </authorList>
    </citation>
    <scope>IDENTIFICATION</scope>
</reference>
<dbReference type="Proteomes" id="UP000018467">
    <property type="component" value="Unassembled WGS sequence"/>
</dbReference>
<protein>
    <submittedName>
        <fullName evidence="5">Uncharacterized protein</fullName>
    </submittedName>
</protein>
<dbReference type="GO" id="GO:0005634">
    <property type="term" value="C:nucleus"/>
    <property type="evidence" value="ECO:0007669"/>
    <property type="project" value="UniProtKB-SubCell"/>
</dbReference>
<comment type="subcellular location">
    <subcellularLocation>
        <location evidence="1">Nucleus</location>
    </subcellularLocation>
</comment>
<evidence type="ECO:0000313" key="5">
    <source>
        <dbReference type="Ensembl" id="ENSAMXP00000032946.1"/>
    </source>
</evidence>
<dbReference type="Bgee" id="ENSAMXG00000030760">
    <property type="expression patterns" value="Expressed in mesonephros and 14 other cell types or tissues"/>
</dbReference>
<dbReference type="AlphaFoldDB" id="A0A3B1ITB9"/>
<organism evidence="5 6">
    <name type="scientific">Astyanax mexicanus</name>
    <name type="common">Blind cave fish</name>
    <name type="synonym">Astyanax fasciatus mexicanus</name>
    <dbReference type="NCBI Taxonomy" id="7994"/>
    <lineage>
        <taxon>Eukaryota</taxon>
        <taxon>Metazoa</taxon>
        <taxon>Chordata</taxon>
        <taxon>Craniata</taxon>
        <taxon>Vertebrata</taxon>
        <taxon>Euteleostomi</taxon>
        <taxon>Actinopterygii</taxon>
        <taxon>Neopterygii</taxon>
        <taxon>Teleostei</taxon>
        <taxon>Ostariophysi</taxon>
        <taxon>Characiformes</taxon>
        <taxon>Characoidei</taxon>
        <taxon>Acestrorhamphidae</taxon>
        <taxon>Acestrorhamphinae</taxon>
        <taxon>Astyanax</taxon>
    </lineage>
</organism>
<reference evidence="5" key="4">
    <citation type="submission" date="2025-09" db="UniProtKB">
        <authorList>
            <consortium name="Ensembl"/>
        </authorList>
    </citation>
    <scope>IDENTIFICATION</scope>
</reference>